<name>A0ABR9GNQ4_9HYPH</name>
<feature type="domain" description="Fe/B12 periplasmic-binding" evidence="2">
    <location>
        <begin position="38"/>
        <end position="290"/>
    </location>
</feature>
<feature type="signal peptide" evidence="1">
    <location>
        <begin position="1"/>
        <end position="33"/>
    </location>
</feature>
<dbReference type="PANTHER" id="PTHR30535:SF34">
    <property type="entry name" value="MOLYBDATE-BINDING PROTEIN MOLA"/>
    <property type="match status" value="1"/>
</dbReference>
<dbReference type="Gene3D" id="3.40.50.1980">
    <property type="entry name" value="Nitrogenase molybdenum iron protein domain"/>
    <property type="match status" value="2"/>
</dbReference>
<comment type="caution">
    <text evidence="3">The sequence shown here is derived from an EMBL/GenBank/DDBJ whole genome shotgun (WGS) entry which is preliminary data.</text>
</comment>
<evidence type="ECO:0000313" key="4">
    <source>
        <dbReference type="Proteomes" id="UP000598227"/>
    </source>
</evidence>
<dbReference type="SUPFAM" id="SSF53807">
    <property type="entry name" value="Helical backbone' metal receptor"/>
    <property type="match status" value="1"/>
</dbReference>
<sequence length="292" mass="30965">MPTNRLGYARFRAWLPALAGLAAVSGSSVPAAAQPPKRVVSMNVCTDQLAMLVAGERQLHSVSHLASDPNTSVLADRARGLAVNHGLAEEVFLMHPDLVLAGTYTTRTTVALLRRLGVRVEEFAPDSSIADIRTNILRMGEVLEQRERSAELVAELEHGLAELGKGGASHKTVATYYANSYTSGAGTLVDEIVKLSGLVNVADRLGLSGTARLPLEMLVLSKPDLVAGGDEDYGAPALAQENFVHPAYQAVAERGSAVAVPSRYTICGAPFTLEAARLLRDAASQLDKEEAK</sequence>
<dbReference type="PANTHER" id="PTHR30535">
    <property type="entry name" value="VITAMIN B12-BINDING PROTEIN"/>
    <property type="match status" value="1"/>
</dbReference>
<reference evidence="3 4" key="1">
    <citation type="submission" date="2020-09" db="EMBL/GenBank/DDBJ databases">
        <title>Draft Genome Sequence of Aminobacter carboxidus type strain DSM 1086, a soil Gram-negative carboxydobacterium.</title>
        <authorList>
            <person name="Turrini P."/>
            <person name="Tescari M."/>
            <person name="Artuso I."/>
            <person name="Lugli G.A."/>
            <person name="Frangipani E."/>
            <person name="Ventura M."/>
            <person name="Visca P."/>
        </authorList>
    </citation>
    <scope>NUCLEOTIDE SEQUENCE [LARGE SCALE GENOMIC DNA]</scope>
    <source>
        <strain evidence="3 4">DSM 1086</strain>
    </source>
</reference>
<keyword evidence="4" id="KW-1185">Reference proteome</keyword>
<gene>
    <name evidence="3" type="ORF">IHE39_13540</name>
</gene>
<protein>
    <submittedName>
        <fullName evidence="3">ABC transporter substrate-binding protein</fullName>
    </submittedName>
</protein>
<dbReference type="EMBL" id="JACZEP010000003">
    <property type="protein sequence ID" value="MBE1205317.1"/>
    <property type="molecule type" value="Genomic_DNA"/>
</dbReference>
<dbReference type="Proteomes" id="UP000598227">
    <property type="component" value="Unassembled WGS sequence"/>
</dbReference>
<evidence type="ECO:0000256" key="1">
    <source>
        <dbReference type="SAM" id="SignalP"/>
    </source>
</evidence>
<dbReference type="RefSeq" id="WP_192566825.1">
    <property type="nucleotide sequence ID" value="NZ_JACZEP010000003.1"/>
</dbReference>
<keyword evidence="1" id="KW-0732">Signal</keyword>
<evidence type="ECO:0000259" key="2">
    <source>
        <dbReference type="PROSITE" id="PS50983"/>
    </source>
</evidence>
<organism evidence="3 4">
    <name type="scientific">Aminobacter carboxidus</name>
    <dbReference type="NCBI Taxonomy" id="376165"/>
    <lineage>
        <taxon>Bacteria</taxon>
        <taxon>Pseudomonadati</taxon>
        <taxon>Pseudomonadota</taxon>
        <taxon>Alphaproteobacteria</taxon>
        <taxon>Hyphomicrobiales</taxon>
        <taxon>Phyllobacteriaceae</taxon>
        <taxon>Aminobacter</taxon>
    </lineage>
</organism>
<accession>A0ABR9GNQ4</accession>
<feature type="chain" id="PRO_5047406393" evidence="1">
    <location>
        <begin position="34"/>
        <end position="292"/>
    </location>
</feature>
<dbReference type="Pfam" id="PF01497">
    <property type="entry name" value="Peripla_BP_2"/>
    <property type="match status" value="1"/>
</dbReference>
<proteinExistence type="predicted"/>
<dbReference type="InterPro" id="IPR050902">
    <property type="entry name" value="ABC_Transporter_SBP"/>
</dbReference>
<dbReference type="InterPro" id="IPR002491">
    <property type="entry name" value="ABC_transptr_periplasmic_BD"/>
</dbReference>
<dbReference type="PROSITE" id="PS50983">
    <property type="entry name" value="FE_B12_PBP"/>
    <property type="match status" value="1"/>
</dbReference>
<evidence type="ECO:0000313" key="3">
    <source>
        <dbReference type="EMBL" id="MBE1205317.1"/>
    </source>
</evidence>